<name>A0A2K3PPF3_TRIPR</name>
<gene>
    <name evidence="2" type="ORF">L195_g013885</name>
</gene>
<accession>A0A2K3PPF3</accession>
<dbReference type="EMBL" id="ASHM01009123">
    <property type="protein sequence ID" value="PNY17147.1"/>
    <property type="molecule type" value="Genomic_DNA"/>
</dbReference>
<dbReference type="AlphaFoldDB" id="A0A2K3PPF3"/>
<dbReference type="Proteomes" id="UP000236291">
    <property type="component" value="Unassembled WGS sequence"/>
</dbReference>
<comment type="caution">
    <text evidence="2">The sequence shown here is derived from an EMBL/GenBank/DDBJ whole genome shotgun (WGS) entry which is preliminary data.</text>
</comment>
<reference evidence="2 3" key="2">
    <citation type="journal article" date="2017" name="Front. Plant Sci.">
        <title>Gene Classification and Mining of Molecular Markers Useful in Red Clover (Trifolium pratense) Breeding.</title>
        <authorList>
            <person name="Istvanek J."/>
            <person name="Dluhosova J."/>
            <person name="Dluhos P."/>
            <person name="Patkova L."/>
            <person name="Nedelnik J."/>
            <person name="Repkova J."/>
        </authorList>
    </citation>
    <scope>NUCLEOTIDE SEQUENCE [LARGE SCALE GENOMIC DNA]</scope>
    <source>
        <strain evidence="3">cv. Tatra</strain>
        <tissue evidence="2">Young leaves</tissue>
    </source>
</reference>
<proteinExistence type="predicted"/>
<evidence type="ECO:0000256" key="1">
    <source>
        <dbReference type="SAM" id="MobiDB-lite"/>
    </source>
</evidence>
<sequence>MGNACFGKKRSNKGSVLHPLAVHRVCDQAVTIKVRMTRGELKDLMGKVDTRDDNSEIGRLILHECSKGRLQARIVATATDGDDDHSYKLSDGLRPIQEHGEEDLGSIN</sequence>
<evidence type="ECO:0000313" key="3">
    <source>
        <dbReference type="Proteomes" id="UP000236291"/>
    </source>
</evidence>
<feature type="region of interest" description="Disordered" evidence="1">
    <location>
        <begin position="81"/>
        <end position="108"/>
    </location>
</feature>
<reference evidence="2 3" key="1">
    <citation type="journal article" date="2014" name="Am. J. Bot.">
        <title>Genome assembly and annotation for red clover (Trifolium pratense; Fabaceae).</title>
        <authorList>
            <person name="Istvanek J."/>
            <person name="Jaros M."/>
            <person name="Krenek A."/>
            <person name="Repkova J."/>
        </authorList>
    </citation>
    <scope>NUCLEOTIDE SEQUENCE [LARGE SCALE GENOMIC DNA]</scope>
    <source>
        <strain evidence="3">cv. Tatra</strain>
        <tissue evidence="2">Young leaves</tissue>
    </source>
</reference>
<organism evidence="2 3">
    <name type="scientific">Trifolium pratense</name>
    <name type="common">Red clover</name>
    <dbReference type="NCBI Taxonomy" id="57577"/>
    <lineage>
        <taxon>Eukaryota</taxon>
        <taxon>Viridiplantae</taxon>
        <taxon>Streptophyta</taxon>
        <taxon>Embryophyta</taxon>
        <taxon>Tracheophyta</taxon>
        <taxon>Spermatophyta</taxon>
        <taxon>Magnoliopsida</taxon>
        <taxon>eudicotyledons</taxon>
        <taxon>Gunneridae</taxon>
        <taxon>Pentapetalae</taxon>
        <taxon>rosids</taxon>
        <taxon>fabids</taxon>
        <taxon>Fabales</taxon>
        <taxon>Fabaceae</taxon>
        <taxon>Papilionoideae</taxon>
        <taxon>50 kb inversion clade</taxon>
        <taxon>NPAAA clade</taxon>
        <taxon>Hologalegina</taxon>
        <taxon>IRL clade</taxon>
        <taxon>Trifolieae</taxon>
        <taxon>Trifolium</taxon>
    </lineage>
</organism>
<evidence type="ECO:0000313" key="2">
    <source>
        <dbReference type="EMBL" id="PNY17147.1"/>
    </source>
</evidence>
<protein>
    <submittedName>
        <fullName evidence="2">Uncharacterized protein</fullName>
    </submittedName>
</protein>